<name>A0A7C9LEB4_9BACT</name>
<comment type="caution">
    <text evidence="2">The sequence shown here is derived from an EMBL/GenBank/DDBJ whole genome shotgun (WGS) entry which is preliminary data.</text>
</comment>
<protein>
    <submittedName>
        <fullName evidence="2">Uncharacterized protein</fullName>
    </submittedName>
</protein>
<feature type="chain" id="PRO_5028918436" evidence="1">
    <location>
        <begin position="25"/>
        <end position="125"/>
    </location>
</feature>
<accession>A0A7C9LEB4</accession>
<dbReference type="EMBL" id="VVIQ01000011">
    <property type="protein sequence ID" value="MUL28597.1"/>
    <property type="molecule type" value="Genomic_DNA"/>
</dbReference>
<gene>
    <name evidence="2" type="ORF">F0475_09880</name>
</gene>
<evidence type="ECO:0000313" key="2">
    <source>
        <dbReference type="EMBL" id="MUL28597.1"/>
    </source>
</evidence>
<keyword evidence="1" id="KW-0732">Signal</keyword>
<feature type="signal peptide" evidence="1">
    <location>
        <begin position="1"/>
        <end position="24"/>
    </location>
</feature>
<sequence>MKRYMQASLLLMGFLLVQSTAAMAQCPIKERIMNGEGEADSTSRVRSAPALASYTLVIFFDKKKGSKPLMKAIKTSACTILYKYKESNGVAIKVREGWDMNKAIAYFKGVKGVLSIGVNGIMQPE</sequence>
<evidence type="ECO:0000256" key="1">
    <source>
        <dbReference type="SAM" id="SignalP"/>
    </source>
</evidence>
<keyword evidence="3" id="KW-1185">Reference proteome</keyword>
<evidence type="ECO:0000313" key="3">
    <source>
        <dbReference type="Proteomes" id="UP000482295"/>
    </source>
</evidence>
<dbReference type="Proteomes" id="UP000482295">
    <property type="component" value="Unassembled WGS sequence"/>
</dbReference>
<dbReference type="AlphaFoldDB" id="A0A7C9LEB4"/>
<dbReference type="RefSeq" id="WP_155716468.1">
    <property type="nucleotide sequence ID" value="NZ_VVIQ01000011.1"/>
</dbReference>
<organism evidence="2 3">
    <name type="scientific">Prevotella vespertina</name>
    <dbReference type="NCBI Taxonomy" id="2608404"/>
    <lineage>
        <taxon>Bacteria</taxon>
        <taxon>Pseudomonadati</taxon>
        <taxon>Bacteroidota</taxon>
        <taxon>Bacteroidia</taxon>
        <taxon>Bacteroidales</taxon>
        <taxon>Prevotellaceae</taxon>
        <taxon>Prevotella</taxon>
    </lineage>
</organism>
<proteinExistence type="predicted"/>
<reference evidence="2 3" key="1">
    <citation type="submission" date="2019-09" db="EMBL/GenBank/DDBJ databases">
        <title>Prevotella A2879 sp. nov., isolated from an abscess of a patient.</title>
        <authorList>
            <person name="Buhl M."/>
            <person name="Oberhettinger P."/>
        </authorList>
    </citation>
    <scope>NUCLEOTIDE SEQUENCE [LARGE SCALE GENOMIC DNA]</scope>
    <source>
        <strain evidence="2 3">A2879</strain>
    </source>
</reference>